<keyword evidence="12" id="KW-1185">Reference proteome</keyword>
<feature type="domain" description="Lysosome-associated membrane glycoprotein 2-like luminal" evidence="10">
    <location>
        <begin position="66"/>
        <end position="222"/>
    </location>
</feature>
<dbReference type="PROSITE" id="PS51407">
    <property type="entry name" value="LAMP_3"/>
    <property type="match status" value="1"/>
</dbReference>
<dbReference type="PANTHER" id="PTHR11506:SF40">
    <property type="entry name" value="LYSOSOME-ASSOCIATED MEMBRANE GLYCOPROTEIN 5"/>
    <property type="match status" value="1"/>
</dbReference>
<accession>A0ABP1QRH6</accession>
<dbReference type="InterPro" id="IPR002000">
    <property type="entry name" value="Lysosome-assoc_membr_glycop"/>
</dbReference>
<evidence type="ECO:0000256" key="6">
    <source>
        <dbReference type="ARBA" id="ARBA00023136"/>
    </source>
</evidence>
<comment type="subcellular location">
    <subcellularLocation>
        <location evidence="1">Endosome membrane</location>
        <topology evidence="1">Single-pass type I membrane protein</topology>
    </subcellularLocation>
    <subcellularLocation>
        <location evidence="8">Membrane</location>
        <topology evidence="8">Single-pass type I membrane protein</topology>
    </subcellularLocation>
</comment>
<evidence type="ECO:0000256" key="5">
    <source>
        <dbReference type="ARBA" id="ARBA00022989"/>
    </source>
</evidence>
<protein>
    <recommendedName>
        <fullName evidence="10">Lysosome-associated membrane glycoprotein 2-like luminal domain-containing protein</fullName>
    </recommendedName>
</protein>
<keyword evidence="7" id="KW-0325">Glycoprotein</keyword>
<feature type="transmembrane region" description="Helical" evidence="9">
    <location>
        <begin position="246"/>
        <end position="268"/>
    </location>
</feature>
<evidence type="ECO:0000313" key="11">
    <source>
        <dbReference type="EMBL" id="CAL8110676.1"/>
    </source>
</evidence>
<sequence length="282" mass="31638">MYTKNLFSALPTSSSPLIIFTIWVAFTSGIFLGTPTNFVQGASASDSPEDLLLKDELETTPLPTAPEYVVYENEYYPCVLVTMDASVVIEPKRTANKKITVNVPRNAEAVGDCGKGEDSKLILSWNSFRFTWHFQKSRVSDAWYIDYIELSYNTSDKAFDNDPKALPGAVQVIHSDDPLTLYLTPLTKSYMCNLPKVIKIFDDKKSARVTITLNRVQIQPFAAMTHRQYGSPFKCPEEAGRRDESVPFAVGMLLAAVVLSTIGGYAGYRYFRVKKIEYDTME</sequence>
<evidence type="ECO:0000256" key="9">
    <source>
        <dbReference type="SAM" id="Phobius"/>
    </source>
</evidence>
<evidence type="ECO:0000256" key="4">
    <source>
        <dbReference type="ARBA" id="ARBA00022753"/>
    </source>
</evidence>
<evidence type="ECO:0000256" key="1">
    <source>
        <dbReference type="ARBA" id="ARBA00004530"/>
    </source>
</evidence>
<evidence type="ECO:0000313" key="12">
    <source>
        <dbReference type="Proteomes" id="UP001642540"/>
    </source>
</evidence>
<dbReference type="Gene3D" id="2.40.160.110">
    <property type="match status" value="1"/>
</dbReference>
<comment type="similarity">
    <text evidence="8">Belongs to the LAMP family.</text>
</comment>
<evidence type="ECO:0000259" key="10">
    <source>
        <dbReference type="Pfam" id="PF01299"/>
    </source>
</evidence>
<name>A0ABP1QRH6_9HEXA</name>
<dbReference type="Proteomes" id="UP001642540">
    <property type="component" value="Unassembled WGS sequence"/>
</dbReference>
<reference evidence="11 12" key="1">
    <citation type="submission" date="2024-08" db="EMBL/GenBank/DDBJ databases">
        <authorList>
            <person name="Cucini C."/>
            <person name="Frati F."/>
        </authorList>
    </citation>
    <scope>NUCLEOTIDE SEQUENCE [LARGE SCALE GENOMIC DNA]</scope>
</reference>
<dbReference type="EMBL" id="CAXLJM020000046">
    <property type="protein sequence ID" value="CAL8110676.1"/>
    <property type="molecule type" value="Genomic_DNA"/>
</dbReference>
<evidence type="ECO:0000256" key="2">
    <source>
        <dbReference type="ARBA" id="ARBA00022692"/>
    </source>
</evidence>
<dbReference type="PANTHER" id="PTHR11506">
    <property type="entry name" value="LYSOSOME-ASSOCIATED MEMBRANE GLYCOPROTEIN"/>
    <property type="match status" value="1"/>
</dbReference>
<comment type="caution">
    <text evidence="11">The sequence shown here is derived from an EMBL/GenBank/DDBJ whole genome shotgun (WGS) entry which is preliminary data.</text>
</comment>
<keyword evidence="2 8" id="KW-0812">Transmembrane</keyword>
<evidence type="ECO:0000256" key="3">
    <source>
        <dbReference type="ARBA" id="ARBA00022729"/>
    </source>
</evidence>
<proteinExistence type="inferred from homology"/>
<comment type="caution">
    <text evidence="8">Lacks conserved residue(s) required for the propagation of feature annotation.</text>
</comment>
<keyword evidence="4" id="KW-0967">Endosome</keyword>
<keyword evidence="5 9" id="KW-1133">Transmembrane helix</keyword>
<evidence type="ECO:0000256" key="7">
    <source>
        <dbReference type="ARBA" id="ARBA00023180"/>
    </source>
</evidence>
<keyword evidence="6 8" id="KW-0472">Membrane</keyword>
<gene>
    <name evidence="11" type="ORF">ODALV1_LOCUS14397</name>
</gene>
<evidence type="ECO:0000256" key="8">
    <source>
        <dbReference type="PROSITE-ProRule" id="PRU00740"/>
    </source>
</evidence>
<keyword evidence="3" id="KW-0732">Signal</keyword>
<dbReference type="InterPro" id="IPR048528">
    <property type="entry name" value="Lamp2-like_luminal"/>
</dbReference>
<dbReference type="Pfam" id="PF01299">
    <property type="entry name" value="Lamp2-like_luminal"/>
    <property type="match status" value="1"/>
</dbReference>
<organism evidence="11 12">
    <name type="scientific">Orchesella dallaii</name>
    <dbReference type="NCBI Taxonomy" id="48710"/>
    <lineage>
        <taxon>Eukaryota</taxon>
        <taxon>Metazoa</taxon>
        <taxon>Ecdysozoa</taxon>
        <taxon>Arthropoda</taxon>
        <taxon>Hexapoda</taxon>
        <taxon>Collembola</taxon>
        <taxon>Entomobryomorpha</taxon>
        <taxon>Entomobryoidea</taxon>
        <taxon>Orchesellidae</taxon>
        <taxon>Orchesellinae</taxon>
        <taxon>Orchesella</taxon>
    </lineage>
</organism>